<feature type="compositionally biased region" description="Polar residues" evidence="1">
    <location>
        <begin position="41"/>
        <end position="66"/>
    </location>
</feature>
<keyword evidence="3" id="KW-1185">Reference proteome</keyword>
<evidence type="ECO:0000256" key="1">
    <source>
        <dbReference type="SAM" id="MobiDB-lite"/>
    </source>
</evidence>
<evidence type="ECO:0000313" key="3">
    <source>
        <dbReference type="Proteomes" id="UP000008063"/>
    </source>
</evidence>
<dbReference type="HOGENOM" id="CLU_1489860_0_0_1"/>
<dbReference type="Proteomes" id="UP000008063">
    <property type="component" value="Unassembled WGS sequence"/>
</dbReference>
<accession>F8PI97</accession>
<sequence>MKRVLPRVRMVAPKSKSTNEEQEEIEGLDEILSDDEHGADVQNQPGPSKPAASQQTVAFQESTTRPRPSKLMPDPILAPLSSNLAPRLCLVGAVTESAFPDKANPLPRMVTRVMQSPTKHRHEEIDEELRNIAHRTRSGNSPVKQLQQAKDTKVDQILKMYTMALGSKCVPGDVAQIYKNQ</sequence>
<gene>
    <name evidence="2" type="ORF">SERLA73DRAFT_149371</name>
</gene>
<feature type="compositionally biased region" description="Acidic residues" evidence="1">
    <location>
        <begin position="20"/>
        <end position="33"/>
    </location>
</feature>
<name>F8PI97_SERL3</name>
<dbReference type="EMBL" id="GL945474">
    <property type="protein sequence ID" value="EGO05140.1"/>
    <property type="molecule type" value="Genomic_DNA"/>
</dbReference>
<feature type="region of interest" description="Disordered" evidence="1">
    <location>
        <begin position="1"/>
        <end position="74"/>
    </location>
</feature>
<dbReference type="InParanoid" id="F8PI97"/>
<reference evidence="3" key="1">
    <citation type="journal article" date="2011" name="Science">
        <title>The plant cell wall-decomposing machinery underlies the functional diversity of forest fungi.</title>
        <authorList>
            <person name="Eastwood D.C."/>
            <person name="Floudas D."/>
            <person name="Binder M."/>
            <person name="Majcherczyk A."/>
            <person name="Schneider P."/>
            <person name="Aerts A."/>
            <person name="Asiegbu F.O."/>
            <person name="Baker S.E."/>
            <person name="Barry K."/>
            <person name="Bendiksby M."/>
            <person name="Blumentritt M."/>
            <person name="Coutinho P.M."/>
            <person name="Cullen D."/>
            <person name="de Vries R.P."/>
            <person name="Gathman A."/>
            <person name="Goodell B."/>
            <person name="Henrissat B."/>
            <person name="Ihrmark K."/>
            <person name="Kauserud H."/>
            <person name="Kohler A."/>
            <person name="LaButti K."/>
            <person name="Lapidus A."/>
            <person name="Lavin J.L."/>
            <person name="Lee Y.-H."/>
            <person name="Lindquist E."/>
            <person name="Lilly W."/>
            <person name="Lucas S."/>
            <person name="Morin E."/>
            <person name="Murat C."/>
            <person name="Oguiza J.A."/>
            <person name="Park J."/>
            <person name="Pisabarro A.G."/>
            <person name="Riley R."/>
            <person name="Rosling A."/>
            <person name="Salamov A."/>
            <person name="Schmidt O."/>
            <person name="Schmutz J."/>
            <person name="Skrede I."/>
            <person name="Stenlid J."/>
            <person name="Wiebenga A."/>
            <person name="Xie X."/>
            <person name="Kuees U."/>
            <person name="Hibbett D.S."/>
            <person name="Hoffmeister D."/>
            <person name="Hoegberg N."/>
            <person name="Martin F."/>
            <person name="Grigoriev I.V."/>
            <person name="Watkinson S.C."/>
        </authorList>
    </citation>
    <scope>NUCLEOTIDE SEQUENCE [LARGE SCALE GENOMIC DNA]</scope>
    <source>
        <strain evidence="3">strain S7.3</strain>
    </source>
</reference>
<proteinExistence type="predicted"/>
<evidence type="ECO:0000313" key="2">
    <source>
        <dbReference type="EMBL" id="EGO05140.1"/>
    </source>
</evidence>
<protein>
    <submittedName>
        <fullName evidence="2">Uncharacterized protein</fullName>
    </submittedName>
</protein>
<organism evidence="3">
    <name type="scientific">Serpula lacrymans var. lacrymans (strain S7.3)</name>
    <name type="common">Dry rot fungus</name>
    <dbReference type="NCBI Taxonomy" id="936435"/>
    <lineage>
        <taxon>Eukaryota</taxon>
        <taxon>Fungi</taxon>
        <taxon>Dikarya</taxon>
        <taxon>Basidiomycota</taxon>
        <taxon>Agaricomycotina</taxon>
        <taxon>Agaricomycetes</taxon>
        <taxon>Agaricomycetidae</taxon>
        <taxon>Boletales</taxon>
        <taxon>Coniophorineae</taxon>
        <taxon>Serpulaceae</taxon>
        <taxon>Serpula</taxon>
    </lineage>
</organism>
<dbReference type="AlphaFoldDB" id="F8PI97"/>